<evidence type="ECO:0000313" key="4">
    <source>
        <dbReference type="Proteomes" id="UP000267128"/>
    </source>
</evidence>
<gene>
    <name evidence="3" type="ORF">EFK50_00865</name>
</gene>
<dbReference type="InterPro" id="IPR019251">
    <property type="entry name" value="DUF2231_TM"/>
</dbReference>
<keyword evidence="4" id="KW-1185">Reference proteome</keyword>
<keyword evidence="1" id="KW-1133">Transmembrane helix</keyword>
<accession>A0A3N0CS67</accession>
<feature type="domain" description="DUF2231" evidence="2">
    <location>
        <begin position="7"/>
        <end position="158"/>
    </location>
</feature>
<reference evidence="3 4" key="1">
    <citation type="submission" date="2018-11" db="EMBL/GenBank/DDBJ databases">
        <authorList>
            <person name="Li F."/>
        </authorList>
    </citation>
    <scope>NUCLEOTIDE SEQUENCE [LARGE SCALE GENOMIC DNA]</scope>
    <source>
        <strain evidence="3 4">Gsoil 097</strain>
    </source>
</reference>
<feature type="transmembrane region" description="Helical" evidence="1">
    <location>
        <begin position="45"/>
        <end position="64"/>
    </location>
</feature>
<keyword evidence="1" id="KW-0812">Transmembrane</keyword>
<evidence type="ECO:0000259" key="2">
    <source>
        <dbReference type="Pfam" id="PF09990"/>
    </source>
</evidence>
<dbReference type="Proteomes" id="UP000267128">
    <property type="component" value="Unassembled WGS sequence"/>
</dbReference>
<dbReference type="Pfam" id="PF09990">
    <property type="entry name" value="DUF2231"/>
    <property type="match status" value="1"/>
</dbReference>
<feature type="transmembrane region" description="Helical" evidence="1">
    <location>
        <begin position="13"/>
        <end position="33"/>
    </location>
</feature>
<feature type="transmembrane region" description="Helical" evidence="1">
    <location>
        <begin position="84"/>
        <end position="102"/>
    </location>
</feature>
<name>A0A3N0CS67_9ACTN</name>
<dbReference type="RefSeq" id="WP_123225654.1">
    <property type="nucleotide sequence ID" value="NZ_RJSE01000001.1"/>
</dbReference>
<evidence type="ECO:0000256" key="1">
    <source>
        <dbReference type="SAM" id="Phobius"/>
    </source>
</evidence>
<proteinExistence type="predicted"/>
<keyword evidence="1" id="KW-0472">Membrane</keyword>
<evidence type="ECO:0000313" key="3">
    <source>
        <dbReference type="EMBL" id="RNL66209.1"/>
    </source>
</evidence>
<protein>
    <recommendedName>
        <fullName evidence="2">DUF2231 domain-containing protein</fullName>
    </recommendedName>
</protein>
<organism evidence="3 4">
    <name type="scientific">Nocardioides marmoriginsengisoli</name>
    <dbReference type="NCBI Taxonomy" id="661483"/>
    <lineage>
        <taxon>Bacteria</taxon>
        <taxon>Bacillati</taxon>
        <taxon>Actinomycetota</taxon>
        <taxon>Actinomycetes</taxon>
        <taxon>Propionibacteriales</taxon>
        <taxon>Nocardioidaceae</taxon>
        <taxon>Nocardioides</taxon>
    </lineage>
</organism>
<feature type="transmembrane region" description="Helical" evidence="1">
    <location>
        <begin position="122"/>
        <end position="141"/>
    </location>
</feature>
<dbReference type="EMBL" id="RJSE01000001">
    <property type="protein sequence ID" value="RNL66209.1"/>
    <property type="molecule type" value="Genomic_DNA"/>
</dbReference>
<dbReference type="OrthoDB" id="4864772at2"/>
<comment type="caution">
    <text evidence="3">The sequence shown here is derived from an EMBL/GenBank/DDBJ whole genome shotgun (WGS) entry which is preliminary data.</text>
</comment>
<dbReference type="AlphaFoldDB" id="A0A3N0CS67"/>
<sequence length="163" mass="17157">MFDTITGIPLHPLVVHGVVVLLPLTVLGTLAIALRPAWRRTYGPLVVGIGVVATALVPVATQSGKKFEKTLQLDVGKHQQLGDQLIWFALPLLALLIALVVLDRREAAPASESGSSTPSTAIKVVAALAIVASLATAYQVFRVGDSGARKVWCGGVYDCKPVQ</sequence>